<evidence type="ECO:0000313" key="2">
    <source>
        <dbReference type="EMBL" id="RWX46669.1"/>
    </source>
</evidence>
<protein>
    <submittedName>
        <fullName evidence="2">Uncharacterized protein</fullName>
    </submittedName>
</protein>
<feature type="transmembrane region" description="Helical" evidence="1">
    <location>
        <begin position="150"/>
        <end position="170"/>
    </location>
</feature>
<name>A0A3S3U9C3_9BACT</name>
<feature type="transmembrane region" description="Helical" evidence="1">
    <location>
        <begin position="176"/>
        <end position="195"/>
    </location>
</feature>
<dbReference type="EMBL" id="MTKO01000055">
    <property type="protein sequence ID" value="RWX46669.1"/>
    <property type="molecule type" value="Genomic_DNA"/>
</dbReference>
<keyword evidence="1" id="KW-1133">Transmembrane helix</keyword>
<keyword evidence="3" id="KW-1185">Reference proteome</keyword>
<comment type="caution">
    <text evidence="2">The sequence shown here is derived from an EMBL/GenBank/DDBJ whole genome shotgun (WGS) entry which is preliminary data.</text>
</comment>
<keyword evidence="1" id="KW-0472">Membrane</keyword>
<dbReference type="InterPro" id="IPR056918">
    <property type="entry name" value="8xMP"/>
</dbReference>
<feature type="transmembrane region" description="Helical" evidence="1">
    <location>
        <begin position="78"/>
        <end position="97"/>
    </location>
</feature>
<gene>
    <name evidence="2" type="ORF">H206_01936</name>
</gene>
<reference evidence="2 3" key="1">
    <citation type="submission" date="2017-01" db="EMBL/GenBank/DDBJ databases">
        <title>The cable genome- insights into the physiology and evolution of filamentous bacteria capable of sulfide oxidation via long distance electron transfer.</title>
        <authorList>
            <person name="Schreiber L."/>
            <person name="Bjerg J.T."/>
            <person name="Boggild A."/>
            <person name="Van De Vossenberg J."/>
            <person name="Meysman F."/>
            <person name="Nielsen L.P."/>
            <person name="Schramm A."/>
            <person name="Kjeldsen K.U."/>
        </authorList>
    </citation>
    <scope>NUCLEOTIDE SEQUENCE [LARGE SCALE GENOMIC DNA]</scope>
    <source>
        <strain evidence="2">MCF</strain>
    </source>
</reference>
<dbReference type="Proteomes" id="UP000287853">
    <property type="component" value="Unassembled WGS sequence"/>
</dbReference>
<keyword evidence="1" id="KW-0812">Transmembrane</keyword>
<organism evidence="2 3">
    <name type="scientific">Candidatus Electrothrix aarhusensis</name>
    <dbReference type="NCBI Taxonomy" id="1859131"/>
    <lineage>
        <taxon>Bacteria</taxon>
        <taxon>Pseudomonadati</taxon>
        <taxon>Thermodesulfobacteriota</taxon>
        <taxon>Desulfobulbia</taxon>
        <taxon>Desulfobulbales</taxon>
        <taxon>Desulfobulbaceae</taxon>
        <taxon>Candidatus Electrothrix</taxon>
    </lineage>
</organism>
<dbReference type="Pfam" id="PF24838">
    <property type="entry name" value="8xMP"/>
    <property type="match status" value="1"/>
</dbReference>
<accession>A0A3S3U9C3</accession>
<sequence>MDKKEYYKKFREPSAKENKNGVKEAESRAGRALDYALDIRKFEIDLYWKRATYFWAFIAASFAGYALTYKNAATHEPWLTLLFSSLGLVFSFTWYLVNRGSKFWQNNWERHVDLLEDITIGPLYKIVASNREGNPLTSAGRYSVTKLNQILSVFVTLIWALLFLKSIGPIDLNSKIDIFKIVLFILTVTALFILWKLGRTRAIHGGTSKLDERTFDIET</sequence>
<proteinExistence type="predicted"/>
<dbReference type="AlphaFoldDB" id="A0A3S3U9C3"/>
<feature type="transmembrane region" description="Helical" evidence="1">
    <location>
        <begin position="51"/>
        <end position="72"/>
    </location>
</feature>
<evidence type="ECO:0000313" key="3">
    <source>
        <dbReference type="Proteomes" id="UP000287853"/>
    </source>
</evidence>
<evidence type="ECO:0000256" key="1">
    <source>
        <dbReference type="SAM" id="Phobius"/>
    </source>
</evidence>